<evidence type="ECO:0000313" key="5">
    <source>
        <dbReference type="EMBL" id="SHM21475.1"/>
    </source>
</evidence>
<name>A0A1M7GYW9_9FIRM</name>
<comment type="catalytic activity">
    <reaction evidence="3">
        <text>3'-dephospho-CoA + ATP = ADP + CoA + H(+)</text>
        <dbReference type="Rhea" id="RHEA:18245"/>
        <dbReference type="ChEBI" id="CHEBI:15378"/>
        <dbReference type="ChEBI" id="CHEBI:30616"/>
        <dbReference type="ChEBI" id="CHEBI:57287"/>
        <dbReference type="ChEBI" id="CHEBI:57328"/>
        <dbReference type="ChEBI" id="CHEBI:456216"/>
        <dbReference type="EC" id="2.7.1.24"/>
    </reaction>
</comment>
<dbReference type="GO" id="GO:0015937">
    <property type="term" value="P:coenzyme A biosynthetic process"/>
    <property type="evidence" value="ECO:0007669"/>
    <property type="project" value="UniProtKB-UniRule"/>
</dbReference>
<dbReference type="Proteomes" id="UP000184038">
    <property type="component" value="Unassembled WGS sequence"/>
</dbReference>
<evidence type="ECO:0000256" key="1">
    <source>
        <dbReference type="ARBA" id="ARBA00022741"/>
    </source>
</evidence>
<comment type="subcellular location">
    <subcellularLocation>
        <location evidence="3">Cytoplasm</location>
    </subcellularLocation>
</comment>
<reference evidence="5 6" key="1">
    <citation type="submission" date="2016-11" db="EMBL/GenBank/DDBJ databases">
        <authorList>
            <person name="Jaros S."/>
            <person name="Januszkiewicz K."/>
            <person name="Wedrychowicz H."/>
        </authorList>
    </citation>
    <scope>NUCLEOTIDE SEQUENCE [LARGE SCALE GENOMIC DNA]</scope>
    <source>
        <strain evidence="5 6">DSM 15930</strain>
    </source>
</reference>
<evidence type="ECO:0000256" key="3">
    <source>
        <dbReference type="HAMAP-Rule" id="MF_00376"/>
    </source>
</evidence>
<keyword evidence="3" id="KW-0963">Cytoplasm</keyword>
<dbReference type="InterPro" id="IPR027417">
    <property type="entry name" value="P-loop_NTPase"/>
</dbReference>
<dbReference type="EMBL" id="FRCP01000007">
    <property type="protein sequence ID" value="SHM21475.1"/>
    <property type="molecule type" value="Genomic_DNA"/>
</dbReference>
<feature type="binding site" evidence="3">
    <location>
        <begin position="11"/>
        <end position="16"/>
    </location>
    <ligand>
        <name>ATP</name>
        <dbReference type="ChEBI" id="CHEBI:30616"/>
    </ligand>
</feature>
<keyword evidence="3" id="KW-0808">Transferase</keyword>
<dbReference type="GO" id="GO:0005737">
    <property type="term" value="C:cytoplasm"/>
    <property type="evidence" value="ECO:0007669"/>
    <property type="project" value="UniProtKB-SubCell"/>
</dbReference>
<keyword evidence="1 3" id="KW-0547">Nucleotide-binding</keyword>
<comment type="pathway">
    <text evidence="3">Cofactor biosynthesis; coenzyme A biosynthesis; CoA from (R)-pantothenate: step 5/5.</text>
</comment>
<dbReference type="STRING" id="1120996.SAMN02746066_01199"/>
<dbReference type="EC" id="2.7.1.24" evidence="3 4"/>
<keyword evidence="3 5" id="KW-0418">Kinase</keyword>
<dbReference type="InterPro" id="IPR001977">
    <property type="entry name" value="Depp_CoAkinase"/>
</dbReference>
<dbReference type="CDD" id="cd02022">
    <property type="entry name" value="DPCK"/>
    <property type="match status" value="1"/>
</dbReference>
<comment type="function">
    <text evidence="3">Catalyzes the phosphorylation of the 3'-hydroxyl group of dephosphocoenzyme A to form coenzyme A.</text>
</comment>
<sequence length="202" mass="23114">MKIIGLMGGVGSGKSTVADILEKKYGAHLIITDDIAKKLYEKGEEGYHRIVSYFGNEILSENGEINRKKLSEIVFADKEKLKKLNSFIHPLVMESVLDVIEEIKLANENKTKEQQVPYIVIETAILIEAGYRDLCDTVWYVAVDEEVRKQRLMNIRGYSEAKIDAILKNQMSDKDFSDNCDKILYNNGELYDLEKEIQFLLV</sequence>
<dbReference type="PANTHER" id="PTHR10695">
    <property type="entry name" value="DEPHOSPHO-COA KINASE-RELATED"/>
    <property type="match status" value="1"/>
</dbReference>
<dbReference type="HAMAP" id="MF_00376">
    <property type="entry name" value="Dephospho_CoA_kinase"/>
    <property type="match status" value="1"/>
</dbReference>
<keyword evidence="6" id="KW-1185">Reference proteome</keyword>
<dbReference type="NCBIfam" id="TIGR00152">
    <property type="entry name" value="dephospho-CoA kinase"/>
    <property type="match status" value="1"/>
</dbReference>
<protein>
    <recommendedName>
        <fullName evidence="3 4">Dephospho-CoA kinase</fullName>
        <ecNumber evidence="3 4">2.7.1.24</ecNumber>
    </recommendedName>
    <alternativeName>
        <fullName evidence="3">Dephosphocoenzyme A kinase</fullName>
    </alternativeName>
</protein>
<accession>A0A1M7GYW9</accession>
<proteinExistence type="inferred from homology"/>
<evidence type="ECO:0000313" key="6">
    <source>
        <dbReference type="Proteomes" id="UP000184038"/>
    </source>
</evidence>
<dbReference type="RefSeq" id="WP_073284523.1">
    <property type="nucleotide sequence ID" value="NZ_FRCP01000007.1"/>
</dbReference>
<keyword evidence="2 3" id="KW-0067">ATP-binding</keyword>
<gene>
    <name evidence="3" type="primary">coaE</name>
    <name evidence="5" type="ORF">SAMN02746066_01199</name>
</gene>
<dbReference type="SUPFAM" id="SSF52540">
    <property type="entry name" value="P-loop containing nucleoside triphosphate hydrolases"/>
    <property type="match status" value="1"/>
</dbReference>
<dbReference type="GO" id="GO:0004140">
    <property type="term" value="F:dephospho-CoA kinase activity"/>
    <property type="evidence" value="ECO:0007669"/>
    <property type="project" value="UniProtKB-UniRule"/>
</dbReference>
<dbReference type="AlphaFoldDB" id="A0A1M7GYW9"/>
<dbReference type="UniPathway" id="UPA00241">
    <property type="reaction ID" value="UER00356"/>
</dbReference>
<comment type="similarity">
    <text evidence="3">Belongs to the CoaE family.</text>
</comment>
<dbReference type="Gene3D" id="3.40.50.300">
    <property type="entry name" value="P-loop containing nucleotide triphosphate hydrolases"/>
    <property type="match status" value="1"/>
</dbReference>
<dbReference type="PANTHER" id="PTHR10695:SF46">
    <property type="entry name" value="BIFUNCTIONAL COENZYME A SYNTHASE-RELATED"/>
    <property type="match status" value="1"/>
</dbReference>
<organism evidence="5 6">
    <name type="scientific">Anaerosporobacter mobilis DSM 15930</name>
    <dbReference type="NCBI Taxonomy" id="1120996"/>
    <lineage>
        <taxon>Bacteria</taxon>
        <taxon>Bacillati</taxon>
        <taxon>Bacillota</taxon>
        <taxon>Clostridia</taxon>
        <taxon>Lachnospirales</taxon>
        <taxon>Lachnospiraceae</taxon>
        <taxon>Anaerosporobacter</taxon>
    </lineage>
</organism>
<dbReference type="PROSITE" id="PS51219">
    <property type="entry name" value="DPCK"/>
    <property type="match status" value="1"/>
</dbReference>
<evidence type="ECO:0000256" key="2">
    <source>
        <dbReference type="ARBA" id="ARBA00022840"/>
    </source>
</evidence>
<keyword evidence="3" id="KW-0173">Coenzyme A biosynthesis</keyword>
<evidence type="ECO:0000256" key="4">
    <source>
        <dbReference type="NCBIfam" id="TIGR00152"/>
    </source>
</evidence>
<dbReference type="Pfam" id="PF01121">
    <property type="entry name" value="CoaE"/>
    <property type="match status" value="1"/>
</dbReference>
<dbReference type="GO" id="GO:0005524">
    <property type="term" value="F:ATP binding"/>
    <property type="evidence" value="ECO:0007669"/>
    <property type="project" value="UniProtKB-UniRule"/>
</dbReference>